<dbReference type="InterPro" id="IPR044980">
    <property type="entry name" value="NDUFB2_plant/fungi"/>
</dbReference>
<proteinExistence type="evidence at transcript level"/>
<dbReference type="PANTHER" id="PTHR36987:SF1">
    <property type="entry name" value="NADH DEHYDROGENASE [UBIQUINONE] 1 BETA SUBCOMPLEX SUBUNIT 2"/>
    <property type="match status" value="1"/>
</dbReference>
<evidence type="ECO:0000313" key="1">
    <source>
        <dbReference type="EMBL" id="ABK21431.1"/>
    </source>
</evidence>
<dbReference type="GO" id="GO:0045271">
    <property type="term" value="C:respiratory chain complex I"/>
    <property type="evidence" value="ECO:0007669"/>
    <property type="project" value="InterPro"/>
</dbReference>
<name>A9NLC0_PICSI</name>
<dbReference type="GO" id="GO:0005743">
    <property type="term" value="C:mitochondrial inner membrane"/>
    <property type="evidence" value="ECO:0007669"/>
    <property type="project" value="InterPro"/>
</dbReference>
<protein>
    <recommendedName>
        <fullName evidence="2">NADH dehydrogenase [ubiquinone] 1 beta subcomplex subunit 2</fullName>
    </recommendedName>
</protein>
<accession>A9NLC0</accession>
<evidence type="ECO:0008006" key="2">
    <source>
        <dbReference type="Google" id="ProtNLM"/>
    </source>
</evidence>
<dbReference type="EMBL" id="EF082052">
    <property type="protein sequence ID" value="ABK21431.1"/>
    <property type="molecule type" value="mRNA"/>
</dbReference>
<reference evidence="1" key="1">
    <citation type="journal article" date="2008" name="BMC Genomics">
        <title>A conifer genomics resource of 200,000 spruce (Picea spp.) ESTs and 6,464 high-quality, sequence-finished full-length cDNAs for Sitka spruce (Picea sitchensis).</title>
        <authorList>
            <person name="Ralph S.G."/>
            <person name="Chun H.J."/>
            <person name="Kolosova N."/>
            <person name="Cooper D."/>
            <person name="Oddy C."/>
            <person name="Ritland C.E."/>
            <person name="Kirkpatrick R."/>
            <person name="Moore R."/>
            <person name="Barber S."/>
            <person name="Holt R.A."/>
            <person name="Jones S.J."/>
            <person name="Marra M.A."/>
            <person name="Douglas C.J."/>
            <person name="Ritland K."/>
            <person name="Bohlmann J."/>
        </authorList>
    </citation>
    <scope>NUCLEOTIDE SEQUENCE</scope>
    <source>
        <tissue evidence="1">Bark</tissue>
    </source>
</reference>
<organism evidence="1">
    <name type="scientific">Picea sitchensis</name>
    <name type="common">Sitka spruce</name>
    <name type="synonym">Pinus sitchensis</name>
    <dbReference type="NCBI Taxonomy" id="3332"/>
    <lineage>
        <taxon>Eukaryota</taxon>
        <taxon>Viridiplantae</taxon>
        <taxon>Streptophyta</taxon>
        <taxon>Embryophyta</taxon>
        <taxon>Tracheophyta</taxon>
        <taxon>Spermatophyta</taxon>
        <taxon>Pinopsida</taxon>
        <taxon>Pinidae</taxon>
        <taxon>Conifers I</taxon>
        <taxon>Pinales</taxon>
        <taxon>Pinaceae</taxon>
        <taxon>Picea</taxon>
    </lineage>
</organism>
<dbReference type="AlphaFoldDB" id="A9NLC0"/>
<sequence>MAGSGHGHGGDHGHGITYNGFTMHPPNKWHARTGKFMCAVMWFWILYRAKEDGPVLLGMRHPWESHGHGHGHEHAHEEKH</sequence>
<dbReference type="PANTHER" id="PTHR36987">
    <property type="entry name" value="NADH DEHYDROGENASE [UBIQUINONE] 1 BETA SUBCOMPLEX SUBUNIT 2-LIKE"/>
    <property type="match status" value="1"/>
</dbReference>